<evidence type="ECO:0000313" key="1">
    <source>
        <dbReference type="EMBL" id="KIM72812.1"/>
    </source>
</evidence>
<dbReference type="AlphaFoldDB" id="A0A0C3B671"/>
<keyword evidence="2" id="KW-1185">Reference proteome</keyword>
<reference evidence="2" key="2">
    <citation type="submission" date="2015-01" db="EMBL/GenBank/DDBJ databases">
        <title>Evolutionary Origins and Diversification of the Mycorrhizal Mutualists.</title>
        <authorList>
            <consortium name="DOE Joint Genome Institute"/>
            <consortium name="Mycorrhizal Genomics Consortium"/>
            <person name="Kohler A."/>
            <person name="Kuo A."/>
            <person name="Nagy L.G."/>
            <person name="Floudas D."/>
            <person name="Copeland A."/>
            <person name="Barry K.W."/>
            <person name="Cichocki N."/>
            <person name="Veneault-Fourrey C."/>
            <person name="LaButti K."/>
            <person name="Lindquist E.A."/>
            <person name="Lipzen A."/>
            <person name="Lundell T."/>
            <person name="Morin E."/>
            <person name="Murat C."/>
            <person name="Riley R."/>
            <person name="Ohm R."/>
            <person name="Sun H."/>
            <person name="Tunlid A."/>
            <person name="Henrissat B."/>
            <person name="Grigoriev I.V."/>
            <person name="Hibbett D.S."/>
            <person name="Martin F."/>
        </authorList>
    </citation>
    <scope>NUCLEOTIDE SEQUENCE [LARGE SCALE GENOMIC DNA]</scope>
    <source>
        <strain evidence="2">F 1598</strain>
    </source>
</reference>
<dbReference type="InParanoid" id="A0A0C3B671"/>
<name>A0A0C3B671_PILCF</name>
<organism evidence="1 2">
    <name type="scientific">Piloderma croceum (strain F 1598)</name>
    <dbReference type="NCBI Taxonomy" id="765440"/>
    <lineage>
        <taxon>Eukaryota</taxon>
        <taxon>Fungi</taxon>
        <taxon>Dikarya</taxon>
        <taxon>Basidiomycota</taxon>
        <taxon>Agaricomycotina</taxon>
        <taxon>Agaricomycetes</taxon>
        <taxon>Agaricomycetidae</taxon>
        <taxon>Atheliales</taxon>
        <taxon>Atheliaceae</taxon>
        <taxon>Piloderma</taxon>
    </lineage>
</organism>
<dbReference type="EMBL" id="KN833106">
    <property type="protein sequence ID" value="KIM72812.1"/>
    <property type="molecule type" value="Genomic_DNA"/>
</dbReference>
<proteinExistence type="predicted"/>
<dbReference type="HOGENOM" id="CLU_2723103_0_0_1"/>
<evidence type="ECO:0000313" key="2">
    <source>
        <dbReference type="Proteomes" id="UP000054166"/>
    </source>
</evidence>
<reference evidence="1 2" key="1">
    <citation type="submission" date="2014-04" db="EMBL/GenBank/DDBJ databases">
        <authorList>
            <consortium name="DOE Joint Genome Institute"/>
            <person name="Kuo A."/>
            <person name="Tarkka M."/>
            <person name="Buscot F."/>
            <person name="Kohler A."/>
            <person name="Nagy L.G."/>
            <person name="Floudas D."/>
            <person name="Copeland A."/>
            <person name="Barry K.W."/>
            <person name="Cichocki N."/>
            <person name="Veneault-Fourrey C."/>
            <person name="LaButti K."/>
            <person name="Lindquist E.A."/>
            <person name="Lipzen A."/>
            <person name="Lundell T."/>
            <person name="Morin E."/>
            <person name="Murat C."/>
            <person name="Sun H."/>
            <person name="Tunlid A."/>
            <person name="Henrissat B."/>
            <person name="Grigoriev I.V."/>
            <person name="Hibbett D.S."/>
            <person name="Martin F."/>
            <person name="Nordberg H.P."/>
            <person name="Cantor M.N."/>
            <person name="Hua S.X."/>
        </authorList>
    </citation>
    <scope>NUCLEOTIDE SEQUENCE [LARGE SCALE GENOMIC DNA]</scope>
    <source>
        <strain evidence="1 2">F 1598</strain>
    </source>
</reference>
<gene>
    <name evidence="1" type="ORF">PILCRDRAFT_829568</name>
</gene>
<sequence length="72" mass="8409">MRNESSVYAPVTITGFIHTSKLLYDDLANIQHLWAYYPHARSALILNRSMQERKGTAMQTRIRILKPFGLRF</sequence>
<protein>
    <submittedName>
        <fullName evidence="1">Uncharacterized protein</fullName>
    </submittedName>
</protein>
<dbReference type="Proteomes" id="UP000054166">
    <property type="component" value="Unassembled WGS sequence"/>
</dbReference>
<accession>A0A0C3B671</accession>